<dbReference type="InterPro" id="IPR002172">
    <property type="entry name" value="LDrepeatLR_classA_rpt"/>
</dbReference>
<dbReference type="EMBL" id="HBUF01072146">
    <property type="protein sequence ID" value="CAG6629940.1"/>
    <property type="molecule type" value="Transcribed_RNA"/>
</dbReference>
<feature type="disulfide bond" evidence="3">
    <location>
        <begin position="310"/>
        <end position="328"/>
    </location>
</feature>
<feature type="domain" description="CUB" evidence="7">
    <location>
        <begin position="175"/>
        <end position="293"/>
    </location>
</feature>
<protein>
    <submittedName>
        <fullName evidence="8">Neuropilin and tolloid-like protein 2</fullName>
    </submittedName>
</protein>
<dbReference type="PANTHER" id="PTHR24251:SF28">
    <property type="entry name" value="NEUROPILIN AND TOLLOID-LIKE, ISOFORM B"/>
    <property type="match status" value="1"/>
</dbReference>
<dbReference type="EMBL" id="HBUF01583987">
    <property type="protein sequence ID" value="CAG6771156.1"/>
    <property type="molecule type" value="Transcribed_RNA"/>
</dbReference>
<keyword evidence="6" id="KW-0732">Signal</keyword>
<dbReference type="Gene3D" id="2.60.120.290">
    <property type="entry name" value="Spermadhesin, CUB domain"/>
    <property type="match status" value="2"/>
</dbReference>
<feature type="chain" id="PRO_5036262639" evidence="6">
    <location>
        <begin position="24"/>
        <end position="659"/>
    </location>
</feature>
<dbReference type="EMBL" id="HBUF01411018">
    <property type="protein sequence ID" value="CAG6739036.1"/>
    <property type="molecule type" value="Transcribed_RNA"/>
</dbReference>
<proteinExistence type="predicted"/>
<dbReference type="SMART" id="SM00042">
    <property type="entry name" value="CUB"/>
    <property type="match status" value="2"/>
</dbReference>
<sequence length="659" mass="74015">MWSASKWAAFLFVLLSCSVLCDTLKTRSATNSTVEKAKEEINMRNCAKFEIGDEEKKEFYSPLYPNTYSKNTKCTRTIEAPKGELIRIDFRDSFKLEPSENCKYDYLEIRDGPQGYSKLLGRFCGSSFPPMLTSSSRHLYLRFFSDDNVEYSGFRAVYSFVPRPASDPEPEDLECKFYISDQEGYVNHSNIPQTMFQELMKNNQPIDCMWVINVTKGWKIQLVWSTFKLQFPNDCDSNFIEVFPEEADLLSRIHNFCGSIADNLDSPDNILNIRFVADPKAFGSIFEANYTAYREKTNEKNCSATDEYDCDDNKCIDKSLKCNGKINCRFRWDEDDSVCKKSVDPVAEMLNDKDILLILAIFCLILGGMCVAFLCKIVRKLVHDHKVITQNMKASRESRLNELGAAHVEVLNSTMGPIISSSGPGCSSDSGGSSVNGGHEGVACYVPREEIVTISGKRFSVDVSCDKHSHILRGARNSRTSVGEYSAEDEDGLQRNSRLSREMNPFYEHSGGEEFMKDSSCQTRESLFQSEFSGGEQHNSSESTTPPLTPPLPPSLHQLLPRDLMRHQAPTFSTFAPPPPPPHPAGTTRRKHTMVPVLPPTVPPLGEHPHQFQAEAVIEMNNYPSNSREPSMASRPSNGRGRPYSVQSTKSAPDVIVSH</sequence>
<feature type="region of interest" description="Disordered" evidence="4">
    <location>
        <begin position="479"/>
        <end position="499"/>
    </location>
</feature>
<feature type="transmembrane region" description="Helical" evidence="5">
    <location>
        <begin position="355"/>
        <end position="375"/>
    </location>
</feature>
<feature type="domain" description="CUB" evidence="7">
    <location>
        <begin position="46"/>
        <end position="161"/>
    </location>
</feature>
<evidence type="ECO:0000256" key="5">
    <source>
        <dbReference type="SAM" id="Phobius"/>
    </source>
</evidence>
<evidence type="ECO:0000256" key="2">
    <source>
        <dbReference type="ARBA" id="ARBA00023157"/>
    </source>
</evidence>
<dbReference type="AlphaFoldDB" id="A0A8D8Z306"/>
<dbReference type="PROSITE" id="PS51257">
    <property type="entry name" value="PROKAR_LIPOPROTEIN"/>
    <property type="match status" value="1"/>
</dbReference>
<feature type="region of interest" description="Disordered" evidence="4">
    <location>
        <begin position="530"/>
        <end position="558"/>
    </location>
</feature>
<dbReference type="SUPFAM" id="SSF49854">
    <property type="entry name" value="Spermadhesin, CUB domain"/>
    <property type="match status" value="2"/>
</dbReference>
<dbReference type="EMBL" id="HBUF01246002">
    <property type="protein sequence ID" value="CAG6678486.1"/>
    <property type="molecule type" value="Transcribed_RNA"/>
</dbReference>
<accession>A0A8D8Z306</accession>
<reference evidence="8" key="1">
    <citation type="submission" date="2021-05" db="EMBL/GenBank/DDBJ databases">
        <authorList>
            <person name="Alioto T."/>
            <person name="Alioto T."/>
            <person name="Gomez Garrido J."/>
        </authorList>
    </citation>
    <scope>NUCLEOTIDE SEQUENCE</scope>
</reference>
<evidence type="ECO:0000259" key="7">
    <source>
        <dbReference type="PROSITE" id="PS01180"/>
    </source>
</evidence>
<keyword evidence="1" id="KW-0677">Repeat</keyword>
<dbReference type="InterPro" id="IPR023415">
    <property type="entry name" value="LDLR_class-A_CS"/>
</dbReference>
<evidence type="ECO:0000256" key="6">
    <source>
        <dbReference type="SAM" id="SignalP"/>
    </source>
</evidence>
<dbReference type="EMBL" id="HBUF01411017">
    <property type="protein sequence ID" value="CAG6739035.1"/>
    <property type="molecule type" value="Transcribed_RNA"/>
</dbReference>
<feature type="compositionally biased region" description="Polar residues" evidence="4">
    <location>
        <begin position="622"/>
        <end position="637"/>
    </location>
</feature>
<evidence type="ECO:0000313" key="8">
    <source>
        <dbReference type="EMBL" id="CAG6739036.1"/>
    </source>
</evidence>
<feature type="region of interest" description="Disordered" evidence="4">
    <location>
        <begin position="570"/>
        <end position="590"/>
    </location>
</feature>
<evidence type="ECO:0000256" key="1">
    <source>
        <dbReference type="ARBA" id="ARBA00022737"/>
    </source>
</evidence>
<dbReference type="SMART" id="SM00192">
    <property type="entry name" value="LDLa"/>
    <property type="match status" value="1"/>
</dbReference>
<name>A0A8D8Z306_9HEMI</name>
<keyword evidence="5" id="KW-1133">Transmembrane helix</keyword>
<keyword evidence="5" id="KW-0472">Membrane</keyword>
<dbReference type="PROSITE" id="PS50068">
    <property type="entry name" value="LDLRA_2"/>
    <property type="match status" value="1"/>
</dbReference>
<keyword evidence="2 3" id="KW-1015">Disulfide bond</keyword>
<dbReference type="CDD" id="cd00112">
    <property type="entry name" value="LDLa"/>
    <property type="match status" value="1"/>
</dbReference>
<feature type="signal peptide" evidence="6">
    <location>
        <begin position="1"/>
        <end position="23"/>
    </location>
</feature>
<dbReference type="InterPro" id="IPR035914">
    <property type="entry name" value="Sperma_CUB_dom_sf"/>
</dbReference>
<dbReference type="CDD" id="cd00041">
    <property type="entry name" value="CUB"/>
    <property type="match status" value="2"/>
</dbReference>
<evidence type="ECO:0000256" key="3">
    <source>
        <dbReference type="PROSITE-ProRule" id="PRU00124"/>
    </source>
</evidence>
<feature type="region of interest" description="Disordered" evidence="4">
    <location>
        <begin position="619"/>
        <end position="659"/>
    </location>
</feature>
<dbReference type="InterPro" id="IPR000859">
    <property type="entry name" value="CUB_dom"/>
</dbReference>
<dbReference type="EMBL" id="HBUF01246003">
    <property type="protein sequence ID" value="CAG6678487.1"/>
    <property type="molecule type" value="Transcribed_RNA"/>
</dbReference>
<dbReference type="PROSITE" id="PS01180">
    <property type="entry name" value="CUB"/>
    <property type="match status" value="2"/>
</dbReference>
<dbReference type="PROSITE" id="PS01209">
    <property type="entry name" value="LDLRA_1"/>
    <property type="match status" value="1"/>
</dbReference>
<dbReference type="Pfam" id="PF00431">
    <property type="entry name" value="CUB"/>
    <property type="match status" value="2"/>
</dbReference>
<dbReference type="FunFam" id="2.60.120.290:FF:000013">
    <property type="entry name" value="Membrane frizzled-related protein"/>
    <property type="match status" value="1"/>
</dbReference>
<evidence type="ECO:0000256" key="4">
    <source>
        <dbReference type="SAM" id="MobiDB-lite"/>
    </source>
</evidence>
<dbReference type="PANTHER" id="PTHR24251">
    <property type="entry name" value="OVOCHYMASE-RELATED"/>
    <property type="match status" value="1"/>
</dbReference>
<organism evidence="8">
    <name type="scientific">Cacopsylla melanoneura</name>
    <dbReference type="NCBI Taxonomy" id="428564"/>
    <lineage>
        <taxon>Eukaryota</taxon>
        <taxon>Metazoa</taxon>
        <taxon>Ecdysozoa</taxon>
        <taxon>Arthropoda</taxon>
        <taxon>Hexapoda</taxon>
        <taxon>Insecta</taxon>
        <taxon>Pterygota</taxon>
        <taxon>Neoptera</taxon>
        <taxon>Paraneoptera</taxon>
        <taxon>Hemiptera</taxon>
        <taxon>Sternorrhyncha</taxon>
        <taxon>Psylloidea</taxon>
        <taxon>Psyllidae</taxon>
        <taxon>Psyllinae</taxon>
        <taxon>Cacopsylla</taxon>
    </lineage>
</organism>
<comment type="caution">
    <text evidence="3">Lacks conserved residue(s) required for the propagation of feature annotation.</text>
</comment>
<keyword evidence="5" id="KW-0812">Transmembrane</keyword>